<evidence type="ECO:0000256" key="1">
    <source>
        <dbReference type="SAM" id="Phobius"/>
    </source>
</evidence>
<feature type="transmembrane region" description="Helical" evidence="1">
    <location>
        <begin position="158"/>
        <end position="185"/>
    </location>
</feature>
<feature type="transmembrane region" description="Helical" evidence="1">
    <location>
        <begin position="65"/>
        <end position="90"/>
    </location>
</feature>
<accession>A0A143Y5H3</accession>
<dbReference type="STRING" id="140314.SAMN04488076_102227"/>
<protein>
    <submittedName>
        <fullName evidence="2">Uncharacterized protein</fullName>
    </submittedName>
</protein>
<dbReference type="RefSeq" id="WP_087029735.1">
    <property type="nucleotide sequence ID" value="NZ_FJNE01000001.1"/>
</dbReference>
<keyword evidence="1" id="KW-1133">Transmembrane helix</keyword>
<sequence>MEKKGNPSRIMLLTLAGACSFFVAGLAAGWILLYFEFPLALIAEGFIGGALFWIFIRERFNLFKVVVATILADTFSFFISLYVVFMLGIMLPGPRMVGYMVMGLVMGLIFGGILGGIRGILIFSAIGAVGFLIGGALFDTANVWSGPFVDGVNAIFGPMGWTVIVPGLTGIFPGAAMGLAMGVFWKKR</sequence>
<dbReference type="AlphaFoldDB" id="A0A143Y5H3"/>
<organism evidence="2 3">
    <name type="scientific">Trichococcus palustris</name>
    <dbReference type="NCBI Taxonomy" id="140314"/>
    <lineage>
        <taxon>Bacteria</taxon>
        <taxon>Bacillati</taxon>
        <taxon>Bacillota</taxon>
        <taxon>Bacilli</taxon>
        <taxon>Lactobacillales</taxon>
        <taxon>Carnobacteriaceae</taxon>
        <taxon>Trichococcus</taxon>
    </lineage>
</organism>
<gene>
    <name evidence="2" type="ORF">Tpal_65</name>
</gene>
<feature type="transmembrane region" description="Helical" evidence="1">
    <location>
        <begin position="39"/>
        <end position="56"/>
    </location>
</feature>
<keyword evidence="1" id="KW-0472">Membrane</keyword>
<feature type="transmembrane region" description="Helical" evidence="1">
    <location>
        <begin position="12"/>
        <end position="33"/>
    </location>
</feature>
<evidence type="ECO:0000313" key="2">
    <source>
        <dbReference type="EMBL" id="CZQ80345.1"/>
    </source>
</evidence>
<keyword evidence="1" id="KW-0812">Transmembrane</keyword>
<keyword evidence="3" id="KW-1185">Reference proteome</keyword>
<dbReference type="Proteomes" id="UP000242754">
    <property type="component" value="Unassembled WGS sequence"/>
</dbReference>
<name>A0A143Y5H3_9LACT</name>
<evidence type="ECO:0000313" key="3">
    <source>
        <dbReference type="Proteomes" id="UP000242754"/>
    </source>
</evidence>
<dbReference type="EMBL" id="FJNE01000001">
    <property type="protein sequence ID" value="CZQ80345.1"/>
    <property type="molecule type" value="Genomic_DNA"/>
</dbReference>
<proteinExistence type="predicted"/>
<reference evidence="2 3" key="1">
    <citation type="submission" date="2016-02" db="EMBL/GenBank/DDBJ databases">
        <authorList>
            <person name="Wen L."/>
            <person name="He K."/>
            <person name="Yang H."/>
        </authorList>
    </citation>
    <scope>NUCLEOTIDE SEQUENCE [LARGE SCALE GENOMIC DNA]</scope>
    <source>
        <strain evidence="2">Trichococcus palustris</strain>
    </source>
</reference>
<feature type="transmembrane region" description="Helical" evidence="1">
    <location>
        <begin position="96"/>
        <end position="113"/>
    </location>
</feature>
<feature type="transmembrane region" description="Helical" evidence="1">
    <location>
        <begin position="120"/>
        <end position="138"/>
    </location>
</feature>